<feature type="region of interest" description="Disordered" evidence="1">
    <location>
        <begin position="1"/>
        <end position="36"/>
    </location>
</feature>
<proteinExistence type="predicted"/>
<name>A0A6J5KJJ4_9CAUD</name>
<dbReference type="EMBL" id="LR796156">
    <property type="protein sequence ID" value="CAB4121781.1"/>
    <property type="molecule type" value="Genomic_DNA"/>
</dbReference>
<reference evidence="2" key="1">
    <citation type="submission" date="2020-04" db="EMBL/GenBank/DDBJ databases">
        <authorList>
            <person name="Chiriac C."/>
            <person name="Salcher M."/>
            <person name="Ghai R."/>
            <person name="Kavagutti S V."/>
        </authorList>
    </citation>
    <scope>NUCLEOTIDE SEQUENCE</scope>
</reference>
<gene>
    <name evidence="2" type="ORF">UFOVP20_6</name>
</gene>
<accession>A0A6J5KJJ4</accession>
<organism evidence="2">
    <name type="scientific">uncultured Caudovirales phage</name>
    <dbReference type="NCBI Taxonomy" id="2100421"/>
    <lineage>
        <taxon>Viruses</taxon>
        <taxon>Duplodnaviria</taxon>
        <taxon>Heunggongvirae</taxon>
        <taxon>Uroviricota</taxon>
        <taxon>Caudoviricetes</taxon>
        <taxon>Peduoviridae</taxon>
        <taxon>Maltschvirus</taxon>
        <taxon>Maltschvirus maltsch</taxon>
    </lineage>
</organism>
<sequence>MYPDENAGRYDNVHGDENDGYEYDERDWDMVELNDD</sequence>
<evidence type="ECO:0000256" key="1">
    <source>
        <dbReference type="SAM" id="MobiDB-lite"/>
    </source>
</evidence>
<feature type="compositionally biased region" description="Basic and acidic residues" evidence="1">
    <location>
        <begin position="1"/>
        <end position="17"/>
    </location>
</feature>
<feature type="compositionally biased region" description="Acidic residues" evidence="1">
    <location>
        <begin position="18"/>
        <end position="36"/>
    </location>
</feature>
<evidence type="ECO:0000313" key="2">
    <source>
        <dbReference type="EMBL" id="CAB4121781.1"/>
    </source>
</evidence>
<protein>
    <submittedName>
        <fullName evidence="2">Uncharacterized protein</fullName>
    </submittedName>
</protein>